<feature type="transmembrane region" description="Helical" evidence="2">
    <location>
        <begin position="219"/>
        <end position="245"/>
    </location>
</feature>
<dbReference type="PANTHER" id="PTHR35041">
    <property type="entry name" value="MEDIATOR OF RNA POLYMERASE II TRANSCRIPTION SUBUNIT 1"/>
    <property type="match status" value="1"/>
</dbReference>
<sequence>MADAENGTNTVAEPLDLVRLSLDEVVFVKLRGDRELRGRLHAYDSHCNLVLGEVEETIYIVDEDDDETIRTVKKNSEMLFVRASTMASYPYHQAPEVYQAPEIYSTPESYQTPEITPYTQEDPYPRPGWINHTSTTSSIPRKPVLYQNVDNLTDSSTESPLEPQQPPQKSRWGITWQTPALALISYVTGIALAVGNHVYFSKLNGQPYVNSVWVGRYALVFALIIKTCFATCVIICYEQVVWMGFRRRSSGTSIRAIDALYGSTYQIVSLFYPSMWMQHPIAALTITIRWLLPLVSIITPTTLTVQIRESVAFSACQVPWLNMTAADVKPANNLRAGPFIADLAQSEYTGNNWYPTPTASKIASLTGFLGQPVTFDSPCGNNCSYSISFQAPLWRCEDVDRHDPRAPWEIDNSTIAPWASSNVGREVPYTSTVKYVAAQDKYSRLWAGHIILKDVPEGTTGFWNRYDLETFYCDTYNTTVSLRQDFLNGQQQLPVVDKIDYLEFINGTYDRYWASDRDKGWFDIYRVQMIHQVISDLFSGEVSYEGRAGKDTSTNTTILNMPSFVKPYLTSYGDGNPELEDKIRPLAEQLSLNYTFSMLSFPDLSVRQMTESNCTATTFSNVWRYEQRNLILAYCLGTVISLASLVLGAVALAHNGIVTDMSFSQVLATSRNPELDKLLEGNCLGRSDLNPRSLYNERLRHGELKQQDGKLSASGAAHVAFGTPENVLPIRRQGYYI</sequence>
<dbReference type="InterPro" id="IPR001163">
    <property type="entry name" value="Sm_dom_euk/arc"/>
</dbReference>
<comment type="caution">
    <text evidence="4">The sequence shown here is derived from an EMBL/GenBank/DDBJ whole genome shotgun (WGS) entry which is preliminary data.</text>
</comment>
<evidence type="ECO:0000256" key="1">
    <source>
        <dbReference type="SAM" id="MobiDB-lite"/>
    </source>
</evidence>
<dbReference type="AlphaFoldDB" id="S8A876"/>
<feature type="transmembrane region" description="Helical" evidence="2">
    <location>
        <begin position="631"/>
        <end position="653"/>
    </location>
</feature>
<dbReference type="PROSITE" id="PS52002">
    <property type="entry name" value="SM"/>
    <property type="match status" value="1"/>
</dbReference>
<feature type="domain" description="Sm" evidence="3">
    <location>
        <begin position="13"/>
        <end position="95"/>
    </location>
</feature>
<evidence type="ECO:0000313" key="4">
    <source>
        <dbReference type="EMBL" id="EPS39215.1"/>
    </source>
</evidence>
<dbReference type="InterPro" id="IPR047575">
    <property type="entry name" value="Sm"/>
</dbReference>
<evidence type="ECO:0000256" key="2">
    <source>
        <dbReference type="SAM" id="Phobius"/>
    </source>
</evidence>
<keyword evidence="2" id="KW-1133">Transmembrane helix</keyword>
<dbReference type="eggNOG" id="KOG3460">
    <property type="taxonomic scope" value="Eukaryota"/>
</dbReference>
<keyword evidence="2" id="KW-0812">Transmembrane</keyword>
<dbReference type="EMBL" id="AQGS01000484">
    <property type="protein sequence ID" value="EPS39215.1"/>
    <property type="molecule type" value="Genomic_DNA"/>
</dbReference>
<name>S8A876_DACHA</name>
<dbReference type="GO" id="GO:0003723">
    <property type="term" value="F:RNA binding"/>
    <property type="evidence" value="ECO:0007669"/>
    <property type="project" value="InterPro"/>
</dbReference>
<dbReference type="CDD" id="cd01730">
    <property type="entry name" value="LSm3"/>
    <property type="match status" value="1"/>
</dbReference>
<dbReference type="Gene3D" id="2.30.30.100">
    <property type="match status" value="1"/>
</dbReference>
<dbReference type="SUPFAM" id="SSF50182">
    <property type="entry name" value="Sm-like ribonucleoproteins"/>
    <property type="match status" value="1"/>
</dbReference>
<keyword evidence="5" id="KW-1185">Reference proteome</keyword>
<reference evidence="4 5" key="1">
    <citation type="journal article" date="2013" name="PLoS Genet.">
        <title>Genomic mechanisms accounting for the adaptation to parasitism in nematode-trapping fungi.</title>
        <authorList>
            <person name="Meerupati T."/>
            <person name="Andersson K.M."/>
            <person name="Friman E."/>
            <person name="Kumar D."/>
            <person name="Tunlid A."/>
            <person name="Ahren D."/>
        </authorList>
    </citation>
    <scope>NUCLEOTIDE SEQUENCE [LARGE SCALE GENOMIC DNA]</scope>
    <source>
        <strain evidence="4 5">CBS 200.50</strain>
    </source>
</reference>
<dbReference type="Proteomes" id="UP000015100">
    <property type="component" value="Unassembled WGS sequence"/>
</dbReference>
<organism evidence="4 5">
    <name type="scientific">Dactylellina haptotyla (strain CBS 200.50)</name>
    <name type="common">Nematode-trapping fungus</name>
    <name type="synonym">Monacrosporium haptotylum</name>
    <dbReference type="NCBI Taxonomy" id="1284197"/>
    <lineage>
        <taxon>Eukaryota</taxon>
        <taxon>Fungi</taxon>
        <taxon>Dikarya</taxon>
        <taxon>Ascomycota</taxon>
        <taxon>Pezizomycotina</taxon>
        <taxon>Orbiliomycetes</taxon>
        <taxon>Orbiliales</taxon>
        <taxon>Orbiliaceae</taxon>
        <taxon>Dactylellina</taxon>
    </lineage>
</organism>
<dbReference type="InterPro" id="IPR034105">
    <property type="entry name" value="Lsm3"/>
</dbReference>
<dbReference type="InterPro" id="IPR010920">
    <property type="entry name" value="LSM_dom_sf"/>
</dbReference>
<evidence type="ECO:0000259" key="3">
    <source>
        <dbReference type="PROSITE" id="PS52002"/>
    </source>
</evidence>
<dbReference type="STRING" id="1284197.S8A876"/>
<gene>
    <name evidence="4" type="ORF">H072_6989</name>
</gene>
<feature type="region of interest" description="Disordered" evidence="1">
    <location>
        <begin position="116"/>
        <end position="136"/>
    </location>
</feature>
<dbReference type="Pfam" id="PF01423">
    <property type="entry name" value="LSM"/>
    <property type="match status" value="1"/>
</dbReference>
<proteinExistence type="predicted"/>
<dbReference type="PANTHER" id="PTHR35041:SF6">
    <property type="entry name" value="FORMYLMETHIONINE DEFORMYLASE-LIKE PROTEIN-RELATED"/>
    <property type="match status" value="1"/>
</dbReference>
<keyword evidence="2" id="KW-0472">Membrane</keyword>
<dbReference type="SMART" id="SM00651">
    <property type="entry name" value="Sm"/>
    <property type="match status" value="1"/>
</dbReference>
<accession>S8A876</accession>
<reference evidence="5" key="2">
    <citation type="submission" date="2013-04" db="EMBL/GenBank/DDBJ databases">
        <title>Genomic mechanisms accounting for the adaptation to parasitism in nematode-trapping fungi.</title>
        <authorList>
            <person name="Ahren D.G."/>
        </authorList>
    </citation>
    <scope>NUCLEOTIDE SEQUENCE [LARGE SCALE GENOMIC DNA]</scope>
    <source>
        <strain evidence="5">CBS 200.50</strain>
    </source>
</reference>
<dbReference type="OMA" id="CPELWNS"/>
<dbReference type="OrthoDB" id="5340195at2759"/>
<dbReference type="FunFam" id="2.30.30.100:FF:000036">
    <property type="entry name" value="U6 snRNA-associated Sm-like protein LSm3"/>
    <property type="match status" value="1"/>
</dbReference>
<dbReference type="HOGENOM" id="CLU_008809_1_0_1"/>
<evidence type="ECO:0000313" key="5">
    <source>
        <dbReference type="Proteomes" id="UP000015100"/>
    </source>
</evidence>
<feature type="transmembrane region" description="Helical" evidence="2">
    <location>
        <begin position="180"/>
        <end position="199"/>
    </location>
</feature>
<protein>
    <recommendedName>
        <fullName evidence="3">Sm domain-containing protein</fullName>
    </recommendedName>
</protein>
<dbReference type="GO" id="GO:0032991">
    <property type="term" value="C:protein-containing complex"/>
    <property type="evidence" value="ECO:0007669"/>
    <property type="project" value="UniProtKB-ARBA"/>
</dbReference>
<dbReference type="GO" id="GO:0000398">
    <property type="term" value="P:mRNA splicing, via spliceosome"/>
    <property type="evidence" value="ECO:0007669"/>
    <property type="project" value="InterPro"/>
</dbReference>